<proteinExistence type="inferred from homology"/>
<dbReference type="PRINTS" id="PR00975">
    <property type="entry name" value="RIBOSOMALS19"/>
</dbReference>
<gene>
    <name evidence="7 9" type="primary">rps19</name>
</gene>
<dbReference type="InterPro" id="IPR005732">
    <property type="entry name" value="Ribosomal_uS19_bac-type"/>
</dbReference>
<dbReference type="EMBL" id="KU179794">
    <property type="protein sequence ID" value="AML79916.1"/>
    <property type="molecule type" value="Genomic_DNA"/>
</dbReference>
<dbReference type="GO" id="GO:0003735">
    <property type="term" value="F:structural constituent of ribosome"/>
    <property type="evidence" value="ECO:0007669"/>
    <property type="project" value="InterPro"/>
</dbReference>
<dbReference type="Gene3D" id="3.30.860.10">
    <property type="entry name" value="30s Ribosomal Protein S19, Chain A"/>
    <property type="match status" value="1"/>
</dbReference>
<dbReference type="PROSITE" id="PS00323">
    <property type="entry name" value="RIBOSOMAL_S19"/>
    <property type="match status" value="1"/>
</dbReference>
<keyword evidence="5 7" id="KW-0687">Ribonucleoprotein</keyword>
<reference evidence="9" key="1">
    <citation type="submission" date="2014-12" db="EMBL/GenBank/DDBJ databases">
        <title>The complete chloroplast genome of Gracilariopsis lemaneiformis.</title>
        <authorList>
            <person name="Bi G."/>
            <person name="Du Q."/>
            <person name="Sui Z."/>
            <person name="Mao Y."/>
        </authorList>
    </citation>
    <scope>NUCLEOTIDE SEQUENCE</scope>
</reference>
<comment type="similarity">
    <text evidence="1 7 8">Belongs to the universal ribosomal protein uS19 family.</text>
</comment>
<evidence type="ECO:0000313" key="10">
    <source>
        <dbReference type="EMBL" id="AML79916.1"/>
    </source>
</evidence>
<dbReference type="PANTHER" id="PTHR11880">
    <property type="entry name" value="RIBOSOMAL PROTEIN S19P FAMILY MEMBER"/>
    <property type="match status" value="1"/>
</dbReference>
<evidence type="ECO:0000313" key="9">
    <source>
        <dbReference type="EMBL" id="AJO68437.1"/>
    </source>
</evidence>
<reference evidence="10" key="2">
    <citation type="journal article" date="2016" name="Mitochondrial DNA Part B Resour">
        <title>The complete chloroplast genome of Gracilariopsis lemaneiformis, an important economic red alga of the family Gracilariaceae.</title>
        <authorList>
            <person name="Zhang Y."/>
            <person name="Guo Y.-M."/>
            <person name="Li T.-J."/>
            <person name="Chen C.-H."/>
            <person name="Shen K.-N."/>
            <person name="Hsiao C.-D."/>
        </authorList>
    </citation>
    <scope>NUCLEOTIDE SEQUENCE</scope>
</reference>
<dbReference type="FunFam" id="3.30.860.10:FF:000001">
    <property type="entry name" value="30S ribosomal protein S19"/>
    <property type="match status" value="1"/>
</dbReference>
<geneLocation type="chloroplast" evidence="9"/>
<dbReference type="AlphaFoldDB" id="A0A0C5DLH8"/>
<dbReference type="GO" id="GO:0006412">
    <property type="term" value="P:translation"/>
    <property type="evidence" value="ECO:0007669"/>
    <property type="project" value="UniProtKB-UniRule"/>
</dbReference>
<evidence type="ECO:0000256" key="8">
    <source>
        <dbReference type="RuleBase" id="RU003485"/>
    </source>
</evidence>
<protein>
    <recommendedName>
        <fullName evidence="6 7">Small ribosomal subunit protein uS19c</fullName>
    </recommendedName>
</protein>
<comment type="subcellular location">
    <subcellularLocation>
        <location evidence="7">Plastid</location>
        <location evidence="7">Chloroplast</location>
    </subcellularLocation>
</comment>
<dbReference type="NCBIfam" id="TIGR01050">
    <property type="entry name" value="rpsS_bact"/>
    <property type="match status" value="1"/>
</dbReference>
<sequence length="92" mass="10738">MSRSLKKGPYIEFKLLQKIEKLNQINSKKTIKTWSRASTIIPNMVGHTIAVYNGKQYFPVFISDQMVGHKLGEFVPTRNFRSHIKSDRKTKR</sequence>
<keyword evidence="2 7" id="KW-0699">rRNA-binding</keyword>
<dbReference type="GeneID" id="26995282"/>
<keyword evidence="9" id="KW-0934">Plastid</keyword>
<comment type="function">
    <text evidence="7">Protein S19 forms a complex with S13 that binds strongly to the 16S ribosomal RNA.</text>
</comment>
<evidence type="ECO:0000256" key="4">
    <source>
        <dbReference type="ARBA" id="ARBA00022980"/>
    </source>
</evidence>
<dbReference type="InterPro" id="IPR020934">
    <property type="entry name" value="Ribosomal_uS19_CS"/>
</dbReference>
<dbReference type="Pfam" id="PF00203">
    <property type="entry name" value="Ribosomal_S19"/>
    <property type="match status" value="1"/>
</dbReference>
<dbReference type="InterPro" id="IPR023575">
    <property type="entry name" value="Ribosomal_uS19_SF"/>
</dbReference>
<keyword evidence="4 7" id="KW-0689">Ribosomal protein</keyword>
<dbReference type="HAMAP" id="MF_00531">
    <property type="entry name" value="Ribosomal_uS19"/>
    <property type="match status" value="1"/>
</dbReference>
<dbReference type="GO" id="GO:0019843">
    <property type="term" value="F:rRNA binding"/>
    <property type="evidence" value="ECO:0007669"/>
    <property type="project" value="UniProtKB-UniRule"/>
</dbReference>
<evidence type="ECO:0000256" key="1">
    <source>
        <dbReference type="ARBA" id="ARBA00007345"/>
    </source>
</evidence>
<dbReference type="RefSeq" id="YP_009237800.1">
    <property type="nucleotide sequence ID" value="NC_029644.1"/>
</dbReference>
<dbReference type="GO" id="GO:0015935">
    <property type="term" value="C:small ribosomal subunit"/>
    <property type="evidence" value="ECO:0007669"/>
    <property type="project" value="InterPro"/>
</dbReference>
<dbReference type="InterPro" id="IPR002222">
    <property type="entry name" value="Ribosomal_uS19"/>
</dbReference>
<accession>A0A0C5DLH8</accession>
<dbReference type="PANTHER" id="PTHR11880:SF8">
    <property type="entry name" value="SMALL RIBOSOMAL SUBUNIT PROTEIN US19M"/>
    <property type="match status" value="1"/>
</dbReference>
<evidence type="ECO:0000256" key="6">
    <source>
        <dbReference type="ARBA" id="ARBA00035253"/>
    </source>
</evidence>
<evidence type="ECO:0000256" key="2">
    <source>
        <dbReference type="ARBA" id="ARBA00022730"/>
    </source>
</evidence>
<dbReference type="EMBL" id="KP330491">
    <property type="protein sequence ID" value="AJO68437.1"/>
    <property type="molecule type" value="Genomic_DNA"/>
</dbReference>
<keyword evidence="9" id="KW-0150">Chloroplast</keyword>
<evidence type="ECO:0000256" key="3">
    <source>
        <dbReference type="ARBA" id="ARBA00022884"/>
    </source>
</evidence>
<keyword evidence="3 7" id="KW-0694">RNA-binding</keyword>
<dbReference type="GO" id="GO:0009507">
    <property type="term" value="C:chloroplast"/>
    <property type="evidence" value="ECO:0007669"/>
    <property type="project" value="UniProtKB-SubCell"/>
</dbReference>
<organism evidence="9">
    <name type="scientific">Gracilariopsis lemaneiformis</name>
    <name type="common">Red alga</name>
    <name type="synonym">Gracilaria lemaneiformis</name>
    <dbReference type="NCBI Taxonomy" id="2782"/>
    <lineage>
        <taxon>Eukaryota</taxon>
        <taxon>Rhodophyta</taxon>
        <taxon>Florideophyceae</taxon>
        <taxon>Rhodymeniophycidae</taxon>
        <taxon>Gracilariales</taxon>
        <taxon>Gracilariaceae</taxon>
        <taxon>Gracilariopsis</taxon>
    </lineage>
</organism>
<name>A0A0C5DLH8_GRALE</name>
<dbReference type="SUPFAM" id="SSF54570">
    <property type="entry name" value="Ribosomal protein S19"/>
    <property type="match status" value="1"/>
</dbReference>
<dbReference type="GO" id="GO:0000028">
    <property type="term" value="P:ribosomal small subunit assembly"/>
    <property type="evidence" value="ECO:0007669"/>
    <property type="project" value="TreeGrafter"/>
</dbReference>
<evidence type="ECO:0000256" key="7">
    <source>
        <dbReference type="HAMAP-Rule" id="MF_00531"/>
    </source>
</evidence>
<evidence type="ECO:0000256" key="5">
    <source>
        <dbReference type="ARBA" id="ARBA00023274"/>
    </source>
</evidence>
<dbReference type="PIRSF" id="PIRSF002144">
    <property type="entry name" value="Ribosomal_S19"/>
    <property type="match status" value="1"/>
</dbReference>